<evidence type="ECO:0000256" key="4">
    <source>
        <dbReference type="ARBA" id="ARBA00022741"/>
    </source>
</evidence>
<dbReference type="GO" id="GO:0006281">
    <property type="term" value="P:DNA repair"/>
    <property type="evidence" value="ECO:0007669"/>
    <property type="project" value="UniProtKB-KW"/>
</dbReference>
<evidence type="ECO:0000256" key="7">
    <source>
        <dbReference type="ARBA" id="ARBA00023204"/>
    </source>
</evidence>
<dbReference type="InterPro" id="IPR004604">
    <property type="entry name" value="DNA_recomb/repair_RecN"/>
</dbReference>
<evidence type="ECO:0000256" key="9">
    <source>
        <dbReference type="PIRNR" id="PIRNR003128"/>
    </source>
</evidence>
<keyword evidence="6" id="KW-0067">ATP-binding</keyword>
<evidence type="ECO:0000313" key="12">
    <source>
        <dbReference type="Proteomes" id="UP000015559"/>
    </source>
</evidence>
<dbReference type="Proteomes" id="UP000015559">
    <property type="component" value="Chromosome"/>
</dbReference>
<evidence type="ECO:0000256" key="3">
    <source>
        <dbReference type="ARBA" id="ARBA00021315"/>
    </source>
</evidence>
<accession>S6ABJ3</accession>
<keyword evidence="12" id="KW-1185">Reference proteome</keyword>
<evidence type="ECO:0000256" key="5">
    <source>
        <dbReference type="ARBA" id="ARBA00022763"/>
    </source>
</evidence>
<keyword evidence="4" id="KW-0547">Nucleotide-binding</keyword>
<dbReference type="Gene3D" id="3.40.50.300">
    <property type="entry name" value="P-loop containing nucleotide triphosphate hydrolases"/>
    <property type="match status" value="2"/>
</dbReference>
<name>S6ABJ3_SULDS</name>
<protein>
    <recommendedName>
        <fullName evidence="3 9">DNA repair protein RecN</fullName>
    </recommendedName>
    <alternativeName>
        <fullName evidence="8 9">Recombination protein N</fullName>
    </alternativeName>
</protein>
<dbReference type="HOGENOM" id="CLU_018297_3_1_4"/>
<dbReference type="NCBIfam" id="TIGR00634">
    <property type="entry name" value="recN"/>
    <property type="match status" value="1"/>
</dbReference>
<organism evidence="11 12">
    <name type="scientific">Sulfuricella denitrificans (strain DSM 22764 / NBRC 105220 / skB26)</name>
    <dbReference type="NCBI Taxonomy" id="1163617"/>
    <lineage>
        <taxon>Bacteria</taxon>
        <taxon>Pseudomonadati</taxon>
        <taxon>Pseudomonadota</taxon>
        <taxon>Betaproteobacteria</taxon>
        <taxon>Nitrosomonadales</taxon>
        <taxon>Sulfuricellaceae</taxon>
        <taxon>Sulfuricella</taxon>
    </lineage>
</organism>
<dbReference type="NCBIfam" id="NF008121">
    <property type="entry name" value="PRK10869.1"/>
    <property type="match status" value="1"/>
</dbReference>
<comment type="function">
    <text evidence="1 9">May be involved in recombinational repair of damaged DNA.</text>
</comment>
<evidence type="ECO:0000256" key="8">
    <source>
        <dbReference type="ARBA" id="ARBA00033408"/>
    </source>
</evidence>
<dbReference type="GO" id="GO:0043590">
    <property type="term" value="C:bacterial nucleoid"/>
    <property type="evidence" value="ECO:0007669"/>
    <property type="project" value="TreeGrafter"/>
</dbReference>
<dbReference type="FunFam" id="3.40.50.300:FF:000319">
    <property type="entry name" value="DNA repair protein RecN"/>
    <property type="match status" value="1"/>
</dbReference>
<dbReference type="SUPFAM" id="SSF52540">
    <property type="entry name" value="P-loop containing nucleoside triphosphate hydrolases"/>
    <property type="match status" value="2"/>
</dbReference>
<evidence type="ECO:0000256" key="2">
    <source>
        <dbReference type="ARBA" id="ARBA00009441"/>
    </source>
</evidence>
<dbReference type="eggNOG" id="COG0497">
    <property type="taxonomic scope" value="Bacteria"/>
</dbReference>
<dbReference type="OrthoDB" id="9806954at2"/>
<comment type="similarity">
    <text evidence="2 9">Belongs to the RecN family.</text>
</comment>
<sequence length="550" mass="60080">MLLTLNIRDFVIVDRLELEFQPGFTVLTGETGAGKSILIDALSLALGERADAGVVRAGADRAEIVAEFDIRALPHLQSWLDEHELGGDPGICLMRRVVDAGGRSRSFINGRSATLQQLRETGEFLVDIHGQHAHQSLLKAAAQRELLDAYAGLGPQAKEIAAAWKEWQMLKKARLEREKNAAAYAEELERLEWQVKELATLNFSSPEWEELQAEHGRLTHAASLMEGAQYGLEVLSENDVACLAQVNGVIARLNNLIEYDAGLKEVLELLEPAEVQLREAAYSLRHYQQRLDLDPERLAQCEQRLGDVHDAARKYRVGPDQLPELLAEKSSRLDALRGFDNGGDEAQREQTAQEQYLDLAGKLSAVRKKAAQELGGKVSAAMQSLAMTGGYFEIALTEFEGNAHGLEEIEFQVSAHSSLPPKPLAKVASGGELSRISLAIQVITSKVSLVPTLIFDEVDVGIGGGVAEIVGQLLKQLGAERQVLCVTHLPQVAAQGNHHWQVSKNTCDGSVVSSIQELEQEARIDEVARMLGGVDITDTTRKHAAEMLGV</sequence>
<keyword evidence="7 9" id="KW-0234">DNA repair</keyword>
<evidence type="ECO:0000259" key="10">
    <source>
        <dbReference type="Pfam" id="PF02463"/>
    </source>
</evidence>
<dbReference type="EMBL" id="AP013066">
    <property type="protein sequence ID" value="BAN34753.1"/>
    <property type="molecule type" value="Genomic_DNA"/>
</dbReference>
<dbReference type="GO" id="GO:0006310">
    <property type="term" value="P:DNA recombination"/>
    <property type="evidence" value="ECO:0007669"/>
    <property type="project" value="InterPro"/>
</dbReference>
<dbReference type="RefSeq" id="WP_009206299.1">
    <property type="nucleotide sequence ID" value="NC_022357.1"/>
</dbReference>
<dbReference type="PIRSF" id="PIRSF003128">
    <property type="entry name" value="RecN"/>
    <property type="match status" value="1"/>
</dbReference>
<feature type="domain" description="RecF/RecN/SMC N-terminal" evidence="10">
    <location>
        <begin position="4"/>
        <end position="504"/>
    </location>
</feature>
<dbReference type="STRING" id="1163617.SCD_n00912"/>
<dbReference type="GO" id="GO:0005524">
    <property type="term" value="F:ATP binding"/>
    <property type="evidence" value="ECO:0007669"/>
    <property type="project" value="UniProtKB-KW"/>
</dbReference>
<proteinExistence type="inferred from homology"/>
<dbReference type="InterPro" id="IPR027417">
    <property type="entry name" value="P-loop_NTPase"/>
</dbReference>
<dbReference type="PANTHER" id="PTHR11059:SF0">
    <property type="entry name" value="DNA REPAIR PROTEIN RECN"/>
    <property type="match status" value="1"/>
</dbReference>
<dbReference type="FunFam" id="3.40.50.300:FF:000356">
    <property type="entry name" value="DNA repair protein RecN"/>
    <property type="match status" value="1"/>
</dbReference>
<evidence type="ECO:0000256" key="6">
    <source>
        <dbReference type="ARBA" id="ARBA00022840"/>
    </source>
</evidence>
<dbReference type="KEGG" id="sdr:SCD_n00912"/>
<gene>
    <name evidence="11" type="ORF">SCD_n00912</name>
</gene>
<dbReference type="PANTHER" id="PTHR11059">
    <property type="entry name" value="DNA REPAIR PROTEIN RECN"/>
    <property type="match status" value="1"/>
</dbReference>
<dbReference type="CDD" id="cd03241">
    <property type="entry name" value="ABC_RecN"/>
    <property type="match status" value="2"/>
</dbReference>
<dbReference type="Pfam" id="PF02463">
    <property type="entry name" value="SMC_N"/>
    <property type="match status" value="1"/>
</dbReference>
<keyword evidence="5 9" id="KW-0227">DNA damage</keyword>
<evidence type="ECO:0000256" key="1">
    <source>
        <dbReference type="ARBA" id="ARBA00003618"/>
    </source>
</evidence>
<reference evidence="11 12" key="1">
    <citation type="journal article" date="2012" name="Appl. Environ. Microbiol.">
        <title>Draft genome sequence of a psychrotolerant sulfur-oxidizing bacterium, Sulfuricella denitrificans skB26, and proteomic insights into cold adaptation.</title>
        <authorList>
            <person name="Watanabe T."/>
            <person name="Kojima H."/>
            <person name="Fukui M."/>
        </authorList>
    </citation>
    <scope>NUCLEOTIDE SEQUENCE [LARGE SCALE GENOMIC DNA]</scope>
    <source>
        <strain evidence="12">skB26</strain>
    </source>
</reference>
<dbReference type="InterPro" id="IPR003395">
    <property type="entry name" value="RecF/RecN/SMC_N"/>
</dbReference>
<evidence type="ECO:0000313" key="11">
    <source>
        <dbReference type="EMBL" id="BAN34753.1"/>
    </source>
</evidence>
<dbReference type="AlphaFoldDB" id="S6ABJ3"/>
<dbReference type="GO" id="GO:0009432">
    <property type="term" value="P:SOS response"/>
    <property type="evidence" value="ECO:0007669"/>
    <property type="project" value="UniProtKB-ARBA"/>
</dbReference>